<dbReference type="RefSeq" id="XP_073351895.1">
    <property type="nucleotide sequence ID" value="XM_073495794.1"/>
</dbReference>
<sequence>MAGSRDWAGLAAGPAGIIADRVLSYDVADYVRFRAVCCPWRQSSADPHAHGVMDRRFHPWRWTMLREEHAAPSRRSFLNTSTGECIQVDIPELLDHDVLAVTAEGLLVLLHRPQCTDVRLLNPLTRQLLADLPPITTLLPPLPGIGIFNYFFDIFRQCTAWGSGIAGDDSTVVLSFNRLGMLGTAKPGDDHWTPVYYDGYSLGTAPVMLAGRFYCVTVKGVMVLEMGGDEPPRLVVAANLNMPARPFEDCMHLVNNCGELLLIHRQSVTQPSGSSIWRERYDTYRVDLDTEGLFRVKSLGGGTGRAVFMGADGSLSVSLDVFPSGSISADTIYLSFDFGEREFLNIGSYHLRFGCVGRASRRWGGLVPCPHTLVDCLCLANTVKYTV</sequence>
<name>A0A453GV02_AEGTS</name>
<keyword evidence="3" id="KW-1185">Reference proteome</keyword>
<reference evidence="3" key="2">
    <citation type="journal article" date="2017" name="Nat. Plants">
        <title>The Aegilops tauschii genome reveals multiple impacts of transposons.</title>
        <authorList>
            <person name="Zhao G."/>
            <person name="Zou C."/>
            <person name="Li K."/>
            <person name="Wang K."/>
            <person name="Li T."/>
            <person name="Gao L."/>
            <person name="Zhang X."/>
            <person name="Wang H."/>
            <person name="Yang Z."/>
            <person name="Liu X."/>
            <person name="Jiang W."/>
            <person name="Mao L."/>
            <person name="Kong X."/>
            <person name="Jiao Y."/>
            <person name="Jia J."/>
        </authorList>
    </citation>
    <scope>NUCLEOTIDE SEQUENCE [LARGE SCALE GENOMIC DNA]</scope>
    <source>
        <strain evidence="3">cv. AL8/78</strain>
    </source>
</reference>
<dbReference type="PANTHER" id="PTHR33165:SF97">
    <property type="entry name" value="DUF295 DOMAIN-CONTAINING PROTEIN"/>
    <property type="match status" value="1"/>
</dbReference>
<dbReference type="Proteomes" id="UP000015105">
    <property type="component" value="Chromosome 3D"/>
</dbReference>
<feature type="domain" description="KIB1-4 beta-propeller" evidence="1">
    <location>
        <begin position="79"/>
        <end position="342"/>
    </location>
</feature>
<protein>
    <recommendedName>
        <fullName evidence="1">KIB1-4 beta-propeller domain-containing protein</fullName>
    </recommendedName>
</protein>
<evidence type="ECO:0000259" key="1">
    <source>
        <dbReference type="Pfam" id="PF03478"/>
    </source>
</evidence>
<dbReference type="Pfam" id="PF03478">
    <property type="entry name" value="Beta-prop_KIB1-4"/>
    <property type="match status" value="1"/>
</dbReference>
<reference evidence="2" key="3">
    <citation type="journal article" date="2017" name="Nature">
        <title>Genome sequence of the progenitor of the wheat D genome Aegilops tauschii.</title>
        <authorList>
            <person name="Luo M.C."/>
            <person name="Gu Y.Q."/>
            <person name="Puiu D."/>
            <person name="Wang H."/>
            <person name="Twardziok S.O."/>
            <person name="Deal K.R."/>
            <person name="Huo N."/>
            <person name="Zhu T."/>
            <person name="Wang L."/>
            <person name="Wang Y."/>
            <person name="McGuire P.E."/>
            <person name="Liu S."/>
            <person name="Long H."/>
            <person name="Ramasamy R.K."/>
            <person name="Rodriguez J.C."/>
            <person name="Van S.L."/>
            <person name="Yuan L."/>
            <person name="Wang Z."/>
            <person name="Xia Z."/>
            <person name="Xiao L."/>
            <person name="Anderson O.D."/>
            <person name="Ouyang S."/>
            <person name="Liang Y."/>
            <person name="Zimin A.V."/>
            <person name="Pertea G."/>
            <person name="Qi P."/>
            <person name="Bennetzen J.L."/>
            <person name="Dai X."/>
            <person name="Dawson M.W."/>
            <person name="Muller H.G."/>
            <person name="Kugler K."/>
            <person name="Rivarola-Duarte L."/>
            <person name="Spannagl M."/>
            <person name="Mayer K.F.X."/>
            <person name="Lu F.H."/>
            <person name="Bevan M.W."/>
            <person name="Leroy P."/>
            <person name="Li P."/>
            <person name="You F.M."/>
            <person name="Sun Q."/>
            <person name="Liu Z."/>
            <person name="Lyons E."/>
            <person name="Wicker T."/>
            <person name="Salzberg S.L."/>
            <person name="Devos K.M."/>
            <person name="Dvorak J."/>
        </authorList>
    </citation>
    <scope>NUCLEOTIDE SEQUENCE [LARGE SCALE GENOMIC DNA]</scope>
    <source>
        <strain evidence="2">cv. AL8/78</strain>
    </source>
</reference>
<dbReference type="EnsemblPlants" id="AET3Gv21216500.1">
    <property type="protein sequence ID" value="AET3Gv21216500.1"/>
    <property type="gene ID" value="AET3Gv21216500"/>
</dbReference>
<accession>A0A453GV02</accession>
<dbReference type="Gramene" id="AET3Gv21216500.1">
    <property type="protein sequence ID" value="AET3Gv21216500.1"/>
    <property type="gene ID" value="AET3Gv21216500"/>
</dbReference>
<dbReference type="GeneID" id="141020845"/>
<proteinExistence type="predicted"/>
<evidence type="ECO:0000313" key="3">
    <source>
        <dbReference type="Proteomes" id="UP000015105"/>
    </source>
</evidence>
<dbReference type="STRING" id="200361.A0A453GV02"/>
<evidence type="ECO:0000313" key="2">
    <source>
        <dbReference type="EnsemblPlants" id="AET3Gv21216500.1"/>
    </source>
</evidence>
<dbReference type="AlphaFoldDB" id="A0A453GV02"/>
<dbReference type="InterPro" id="IPR005174">
    <property type="entry name" value="KIB1-4_b-propeller"/>
</dbReference>
<reference evidence="3" key="1">
    <citation type="journal article" date="2014" name="Science">
        <title>Ancient hybridizations among the ancestral genomes of bread wheat.</title>
        <authorList>
            <consortium name="International Wheat Genome Sequencing Consortium,"/>
            <person name="Marcussen T."/>
            <person name="Sandve S.R."/>
            <person name="Heier L."/>
            <person name="Spannagl M."/>
            <person name="Pfeifer M."/>
            <person name="Jakobsen K.S."/>
            <person name="Wulff B.B."/>
            <person name="Steuernagel B."/>
            <person name="Mayer K.F."/>
            <person name="Olsen O.A."/>
        </authorList>
    </citation>
    <scope>NUCLEOTIDE SEQUENCE [LARGE SCALE GENOMIC DNA]</scope>
    <source>
        <strain evidence="3">cv. AL8/78</strain>
    </source>
</reference>
<reference evidence="2" key="4">
    <citation type="submission" date="2019-03" db="UniProtKB">
        <authorList>
            <consortium name="EnsemblPlants"/>
        </authorList>
    </citation>
    <scope>IDENTIFICATION</scope>
</reference>
<dbReference type="PANTHER" id="PTHR33165">
    <property type="entry name" value="F-BOX DOMAIN CONTAINING PROTEIN-LIKE-RELATED"/>
    <property type="match status" value="1"/>
</dbReference>
<reference evidence="2" key="5">
    <citation type="journal article" date="2021" name="G3 (Bethesda)">
        <title>Aegilops tauschii genome assembly Aet v5.0 features greater sequence contiguity and improved annotation.</title>
        <authorList>
            <person name="Wang L."/>
            <person name="Zhu T."/>
            <person name="Rodriguez J.C."/>
            <person name="Deal K.R."/>
            <person name="Dubcovsky J."/>
            <person name="McGuire P.E."/>
            <person name="Lux T."/>
            <person name="Spannagl M."/>
            <person name="Mayer K.F.X."/>
            <person name="Baldrich P."/>
            <person name="Meyers B.C."/>
            <person name="Huo N."/>
            <person name="Gu Y.Q."/>
            <person name="Zhou H."/>
            <person name="Devos K.M."/>
            <person name="Bennetzen J.L."/>
            <person name="Unver T."/>
            <person name="Budak H."/>
            <person name="Gulick P.J."/>
            <person name="Galiba G."/>
            <person name="Kalapos B."/>
            <person name="Nelson D.R."/>
            <person name="Li P."/>
            <person name="You F.M."/>
            <person name="Luo M.C."/>
            <person name="Dvorak J."/>
        </authorList>
    </citation>
    <scope>NUCLEOTIDE SEQUENCE [LARGE SCALE GENOMIC DNA]</scope>
    <source>
        <strain evidence="2">cv. AL8/78</strain>
    </source>
</reference>
<organism evidence="2 3">
    <name type="scientific">Aegilops tauschii subsp. strangulata</name>
    <name type="common">Goatgrass</name>
    <dbReference type="NCBI Taxonomy" id="200361"/>
    <lineage>
        <taxon>Eukaryota</taxon>
        <taxon>Viridiplantae</taxon>
        <taxon>Streptophyta</taxon>
        <taxon>Embryophyta</taxon>
        <taxon>Tracheophyta</taxon>
        <taxon>Spermatophyta</taxon>
        <taxon>Magnoliopsida</taxon>
        <taxon>Liliopsida</taxon>
        <taxon>Poales</taxon>
        <taxon>Poaceae</taxon>
        <taxon>BOP clade</taxon>
        <taxon>Pooideae</taxon>
        <taxon>Triticodae</taxon>
        <taxon>Triticeae</taxon>
        <taxon>Triticinae</taxon>
        <taxon>Aegilops</taxon>
    </lineage>
</organism>